<evidence type="ECO:0000313" key="3">
    <source>
        <dbReference type="EMBL" id="TYI99618.1"/>
    </source>
</evidence>
<protein>
    <submittedName>
        <fullName evidence="3">Uncharacterized protein</fullName>
    </submittedName>
</protein>
<evidence type="ECO:0000256" key="1">
    <source>
        <dbReference type="SAM" id="MobiDB-lite"/>
    </source>
</evidence>
<dbReference type="Proteomes" id="UP000323597">
    <property type="component" value="Chromosome A13"/>
</dbReference>
<proteinExistence type="predicted"/>
<name>A0A5D2WDU7_GOSMU</name>
<dbReference type="EMBL" id="CM017648">
    <property type="protein sequence ID" value="TYI99618.1"/>
    <property type="molecule type" value="Genomic_DNA"/>
</dbReference>
<feature type="region of interest" description="Disordered" evidence="1">
    <location>
        <begin position="32"/>
        <end position="102"/>
    </location>
</feature>
<accession>A0A5D2WDU7</accession>
<feature type="signal peptide" evidence="2">
    <location>
        <begin position="1"/>
        <end position="28"/>
    </location>
</feature>
<keyword evidence="2" id="KW-0732">Signal</keyword>
<reference evidence="3 4" key="1">
    <citation type="submission" date="2019-07" db="EMBL/GenBank/DDBJ databases">
        <title>WGS assembly of Gossypium mustelinum.</title>
        <authorList>
            <person name="Chen Z.J."/>
            <person name="Sreedasyam A."/>
            <person name="Ando A."/>
            <person name="Song Q."/>
            <person name="De L."/>
            <person name="Hulse-Kemp A."/>
            <person name="Ding M."/>
            <person name="Ye W."/>
            <person name="Kirkbride R."/>
            <person name="Jenkins J."/>
            <person name="Plott C."/>
            <person name="Lovell J."/>
            <person name="Lin Y.-M."/>
            <person name="Vaughn R."/>
            <person name="Liu B."/>
            <person name="Li W."/>
            <person name="Simpson S."/>
            <person name="Scheffler B."/>
            <person name="Saski C."/>
            <person name="Grover C."/>
            <person name="Hu G."/>
            <person name="Conover J."/>
            <person name="Carlson J."/>
            <person name="Shu S."/>
            <person name="Boston L."/>
            <person name="Williams M."/>
            <person name="Peterson D."/>
            <person name="Mcgee K."/>
            <person name="Jones D."/>
            <person name="Wendel J."/>
            <person name="Stelly D."/>
            <person name="Grimwood J."/>
            <person name="Schmutz J."/>
        </authorList>
    </citation>
    <scope>NUCLEOTIDE SEQUENCE [LARGE SCALE GENOMIC DNA]</scope>
    <source>
        <strain evidence="3">1408120.09</strain>
    </source>
</reference>
<dbReference type="AlphaFoldDB" id="A0A5D2WDU7"/>
<evidence type="ECO:0000256" key="2">
    <source>
        <dbReference type="SAM" id="SignalP"/>
    </source>
</evidence>
<organism evidence="3 4">
    <name type="scientific">Gossypium mustelinum</name>
    <name type="common">Cotton</name>
    <name type="synonym">Gossypium caicoense</name>
    <dbReference type="NCBI Taxonomy" id="34275"/>
    <lineage>
        <taxon>Eukaryota</taxon>
        <taxon>Viridiplantae</taxon>
        <taxon>Streptophyta</taxon>
        <taxon>Embryophyta</taxon>
        <taxon>Tracheophyta</taxon>
        <taxon>Spermatophyta</taxon>
        <taxon>Magnoliopsida</taxon>
        <taxon>eudicotyledons</taxon>
        <taxon>Gunneridae</taxon>
        <taxon>Pentapetalae</taxon>
        <taxon>rosids</taxon>
        <taxon>malvids</taxon>
        <taxon>Malvales</taxon>
        <taxon>Malvaceae</taxon>
        <taxon>Malvoideae</taxon>
        <taxon>Gossypium</taxon>
    </lineage>
</organism>
<evidence type="ECO:0000313" key="4">
    <source>
        <dbReference type="Proteomes" id="UP000323597"/>
    </source>
</evidence>
<gene>
    <name evidence="3" type="ORF">E1A91_A13G029700v1</name>
</gene>
<feature type="chain" id="PRO_5022683455" evidence="2">
    <location>
        <begin position="29"/>
        <end position="102"/>
    </location>
</feature>
<keyword evidence="4" id="KW-1185">Reference proteome</keyword>
<sequence>METKPSLILILYCFLLASFLFFPHGADSRKLLQGEEEDGNGPKKAGVKRSSSSSAPTWLGHDSPPNNPPSPRVKRSRSSSAPSWVGHDSPPNNPLQVQHHLG</sequence>